<dbReference type="PROSITE" id="PS50977">
    <property type="entry name" value="HTH_TETR_2"/>
    <property type="match status" value="1"/>
</dbReference>
<dbReference type="InterPro" id="IPR041678">
    <property type="entry name" value="TetR_C_16"/>
</dbReference>
<gene>
    <name evidence="4" type="ORF">ACFPQ9_38075</name>
</gene>
<dbReference type="Pfam" id="PF00440">
    <property type="entry name" value="TetR_N"/>
    <property type="match status" value="1"/>
</dbReference>
<dbReference type="PANTHER" id="PTHR30055:SF235">
    <property type="entry name" value="TRANSCRIPTIONAL REGULATORY PROTEIN"/>
    <property type="match status" value="1"/>
</dbReference>
<protein>
    <submittedName>
        <fullName evidence="4">TetR/AcrR family transcriptional regulator</fullName>
    </submittedName>
</protein>
<evidence type="ECO:0000313" key="5">
    <source>
        <dbReference type="Proteomes" id="UP001596263"/>
    </source>
</evidence>
<feature type="DNA-binding region" description="H-T-H motif" evidence="2">
    <location>
        <begin position="32"/>
        <end position="51"/>
    </location>
</feature>
<dbReference type="Gene3D" id="1.10.10.60">
    <property type="entry name" value="Homeodomain-like"/>
    <property type="match status" value="1"/>
</dbReference>
<dbReference type="PANTHER" id="PTHR30055">
    <property type="entry name" value="HTH-TYPE TRANSCRIPTIONAL REGULATOR RUTR"/>
    <property type="match status" value="1"/>
</dbReference>
<feature type="domain" description="HTH tetR-type" evidence="3">
    <location>
        <begin position="9"/>
        <end position="69"/>
    </location>
</feature>
<reference evidence="5" key="1">
    <citation type="journal article" date="2019" name="Int. J. Syst. Evol. Microbiol.">
        <title>The Global Catalogue of Microorganisms (GCM) 10K type strain sequencing project: providing services to taxonomists for standard genome sequencing and annotation.</title>
        <authorList>
            <consortium name="The Broad Institute Genomics Platform"/>
            <consortium name="The Broad Institute Genome Sequencing Center for Infectious Disease"/>
            <person name="Wu L."/>
            <person name="Ma J."/>
        </authorList>
    </citation>
    <scope>NUCLEOTIDE SEQUENCE [LARGE SCALE GENOMIC DNA]</scope>
    <source>
        <strain evidence="5">KCTC 42586</strain>
    </source>
</reference>
<dbReference type="Proteomes" id="UP001596263">
    <property type="component" value="Unassembled WGS sequence"/>
</dbReference>
<dbReference type="InterPro" id="IPR036271">
    <property type="entry name" value="Tet_transcr_reg_TetR-rel_C_sf"/>
</dbReference>
<dbReference type="Pfam" id="PF17920">
    <property type="entry name" value="TetR_C_16"/>
    <property type="match status" value="1"/>
</dbReference>
<dbReference type="SUPFAM" id="SSF48498">
    <property type="entry name" value="Tetracyclin repressor-like, C-terminal domain"/>
    <property type="match status" value="1"/>
</dbReference>
<accession>A0ABW0CUL4</accession>
<keyword evidence="1 2" id="KW-0238">DNA-binding</keyword>
<dbReference type="InterPro" id="IPR050109">
    <property type="entry name" value="HTH-type_TetR-like_transc_reg"/>
</dbReference>
<evidence type="ECO:0000256" key="1">
    <source>
        <dbReference type="ARBA" id="ARBA00023125"/>
    </source>
</evidence>
<proteinExistence type="predicted"/>
<organism evidence="4 5">
    <name type="scientific">Streptomyces coerulescens</name>
    <dbReference type="NCBI Taxonomy" id="29304"/>
    <lineage>
        <taxon>Bacteria</taxon>
        <taxon>Bacillati</taxon>
        <taxon>Actinomycetota</taxon>
        <taxon>Actinomycetes</taxon>
        <taxon>Kitasatosporales</taxon>
        <taxon>Streptomycetaceae</taxon>
        <taxon>Streptomyces</taxon>
    </lineage>
</organism>
<keyword evidence="5" id="KW-1185">Reference proteome</keyword>
<dbReference type="InterPro" id="IPR001647">
    <property type="entry name" value="HTH_TetR"/>
</dbReference>
<dbReference type="Gene3D" id="1.10.357.10">
    <property type="entry name" value="Tetracycline Repressor, domain 2"/>
    <property type="match status" value="1"/>
</dbReference>
<comment type="caution">
    <text evidence="4">The sequence shown here is derived from an EMBL/GenBank/DDBJ whole genome shotgun (WGS) entry which is preliminary data.</text>
</comment>
<dbReference type="SUPFAM" id="SSF46689">
    <property type="entry name" value="Homeodomain-like"/>
    <property type="match status" value="1"/>
</dbReference>
<dbReference type="EMBL" id="JBHSKM010000044">
    <property type="protein sequence ID" value="MFC5219649.1"/>
    <property type="molecule type" value="Genomic_DNA"/>
</dbReference>
<dbReference type="RefSeq" id="WP_380863593.1">
    <property type="nucleotide sequence ID" value="NZ_JBHSKM010000044.1"/>
</dbReference>
<evidence type="ECO:0000313" key="4">
    <source>
        <dbReference type="EMBL" id="MFC5219649.1"/>
    </source>
</evidence>
<sequence>MARRPRNPDATRADLLAAARTHFATHGYERTTMRAVAADVGVDPALAIRYFGSKEGLFAAAAEFHVPLPDLTSVPPDALAALLLPHFFAVWEQDKTFLALLRAAATNPTAAAKMREVFVTQVAPALSSATRDHGAERAALLGAFVIGLATSRYILATPGIADMSHEDLARWTAPVIRQILAGQPD</sequence>
<name>A0ABW0CUL4_STRCD</name>
<evidence type="ECO:0000259" key="3">
    <source>
        <dbReference type="PROSITE" id="PS50977"/>
    </source>
</evidence>
<evidence type="ECO:0000256" key="2">
    <source>
        <dbReference type="PROSITE-ProRule" id="PRU00335"/>
    </source>
</evidence>
<dbReference type="InterPro" id="IPR009057">
    <property type="entry name" value="Homeodomain-like_sf"/>
</dbReference>